<evidence type="ECO:0000313" key="1">
    <source>
        <dbReference type="EMBL" id="MBM6400903.1"/>
    </source>
</evidence>
<dbReference type="RefSeq" id="WP_204131374.1">
    <property type="nucleotide sequence ID" value="NZ_JAFDVD010000012.1"/>
</dbReference>
<gene>
    <name evidence="1" type="ORF">JQN70_10940</name>
</gene>
<evidence type="ECO:0000313" key="2">
    <source>
        <dbReference type="Proteomes" id="UP001430172"/>
    </source>
</evidence>
<name>A0ABS2CN72_9MICO</name>
<reference evidence="1" key="1">
    <citation type="submission" date="2021-02" db="EMBL/GenBank/DDBJ databases">
        <title>Phycicoccus sp. MQZ13P-5T, whole genome shotgun sequence.</title>
        <authorList>
            <person name="Tuo L."/>
        </authorList>
    </citation>
    <scope>NUCLEOTIDE SEQUENCE</scope>
    <source>
        <strain evidence="1">MQZ13P-5</strain>
    </source>
</reference>
<sequence length="173" mass="17888">MTTVPGDPASLSACAATTAAVGRRLDALAQALGPEVAALGEGWPGRASVATRRRGGGLADAGAATADELVRVAGVLQDQASDLADLLARARAVEERAEAAGLVVRDERVVPAYGVRGEADAAAQRALTERATGLQAELDLVLAQHRRRRDFVLGVLRESTDRLAALSHGLRHG</sequence>
<keyword evidence="2" id="KW-1185">Reference proteome</keyword>
<accession>A0ABS2CN72</accession>
<organism evidence="1 2">
    <name type="scientific">Phycicoccus sonneratiae</name>
    <dbReference type="NCBI Taxonomy" id="2807628"/>
    <lineage>
        <taxon>Bacteria</taxon>
        <taxon>Bacillati</taxon>
        <taxon>Actinomycetota</taxon>
        <taxon>Actinomycetes</taxon>
        <taxon>Micrococcales</taxon>
        <taxon>Intrasporangiaceae</taxon>
        <taxon>Phycicoccus</taxon>
    </lineage>
</organism>
<protein>
    <submittedName>
        <fullName evidence="1">Uncharacterized protein</fullName>
    </submittedName>
</protein>
<dbReference type="EMBL" id="JAFDVD010000012">
    <property type="protein sequence ID" value="MBM6400903.1"/>
    <property type="molecule type" value="Genomic_DNA"/>
</dbReference>
<comment type="caution">
    <text evidence="1">The sequence shown here is derived from an EMBL/GenBank/DDBJ whole genome shotgun (WGS) entry which is preliminary data.</text>
</comment>
<dbReference type="Proteomes" id="UP001430172">
    <property type="component" value="Unassembled WGS sequence"/>
</dbReference>
<proteinExistence type="predicted"/>